<feature type="short sequence motif" description="DGA/G" evidence="4">
    <location>
        <begin position="150"/>
        <end position="152"/>
    </location>
</feature>
<evidence type="ECO:0000313" key="6">
    <source>
        <dbReference type="EMBL" id="MET6990880.1"/>
    </source>
</evidence>
<keyword evidence="7" id="KW-1185">Reference proteome</keyword>
<protein>
    <submittedName>
        <fullName evidence="6">Patatin-like phospholipase family protein</fullName>
    </submittedName>
</protein>
<feature type="active site" description="Nucleophile" evidence="4">
    <location>
        <position position="38"/>
    </location>
</feature>
<keyword evidence="3 4" id="KW-0443">Lipid metabolism</keyword>
<dbReference type="SUPFAM" id="SSF52151">
    <property type="entry name" value="FabD/lysophospholipase-like"/>
    <property type="match status" value="1"/>
</dbReference>
<feature type="short sequence motif" description="GXGXXG" evidence="4">
    <location>
        <begin position="9"/>
        <end position="14"/>
    </location>
</feature>
<organism evidence="6 7">
    <name type="scientific">Sediminicola arcticus</name>
    <dbReference type="NCBI Taxonomy" id="1574308"/>
    <lineage>
        <taxon>Bacteria</taxon>
        <taxon>Pseudomonadati</taxon>
        <taxon>Bacteroidota</taxon>
        <taxon>Flavobacteriia</taxon>
        <taxon>Flavobacteriales</taxon>
        <taxon>Flavobacteriaceae</taxon>
        <taxon>Sediminicola</taxon>
    </lineage>
</organism>
<dbReference type="CDD" id="cd07205">
    <property type="entry name" value="Pat_PNPLA6_PNPLA7_NTE1_like"/>
    <property type="match status" value="1"/>
</dbReference>
<gene>
    <name evidence="6" type="ORF">ABXZ36_09500</name>
</gene>
<name>A0ABV2SUP6_9FLAO</name>
<dbReference type="Proteomes" id="UP001549799">
    <property type="component" value="Unassembled WGS sequence"/>
</dbReference>
<sequence length="258" mass="28143">MNIGLVLSGGGVRGIAHIGAIKAMEEMGIHPTHIAGTSAGAIVGALYAEGHSCEEILGFFKTVDVFSINTYALGKPGFVDSDKLFEVFKKYIPHDTFEGLKKRLFITGTDILEGTSKIFHKGPLINAILASAAYPGVFTPVNINGKYYVDGGILNNFPVDAIQKYCDTVIGVYVNPFDKVKIGDLKHSYNVMDRALQIKMKDGLAAKFKACDLLIYPKTLTNYGTFSFKNADLIYKLCYKATKEAIQSEKGLLILNKV</sequence>
<dbReference type="Gene3D" id="3.40.1090.10">
    <property type="entry name" value="Cytosolic phospholipase A2 catalytic domain"/>
    <property type="match status" value="1"/>
</dbReference>
<comment type="caution">
    <text evidence="6">The sequence shown here is derived from an EMBL/GenBank/DDBJ whole genome shotgun (WGS) entry which is preliminary data.</text>
</comment>
<evidence type="ECO:0000256" key="1">
    <source>
        <dbReference type="ARBA" id="ARBA00022801"/>
    </source>
</evidence>
<evidence type="ECO:0000256" key="3">
    <source>
        <dbReference type="ARBA" id="ARBA00023098"/>
    </source>
</evidence>
<evidence type="ECO:0000256" key="4">
    <source>
        <dbReference type="PROSITE-ProRule" id="PRU01161"/>
    </source>
</evidence>
<dbReference type="Pfam" id="PF01734">
    <property type="entry name" value="Patatin"/>
    <property type="match status" value="1"/>
</dbReference>
<keyword evidence="2 4" id="KW-0442">Lipid degradation</keyword>
<dbReference type="EMBL" id="JBEXAE010000004">
    <property type="protein sequence ID" value="MET6990880.1"/>
    <property type="molecule type" value="Genomic_DNA"/>
</dbReference>
<evidence type="ECO:0000259" key="5">
    <source>
        <dbReference type="PROSITE" id="PS51635"/>
    </source>
</evidence>
<dbReference type="RefSeq" id="WP_354615280.1">
    <property type="nucleotide sequence ID" value="NZ_JBEXAE010000004.1"/>
</dbReference>
<evidence type="ECO:0000256" key="2">
    <source>
        <dbReference type="ARBA" id="ARBA00022963"/>
    </source>
</evidence>
<feature type="short sequence motif" description="GXSXG" evidence="4">
    <location>
        <begin position="36"/>
        <end position="40"/>
    </location>
</feature>
<keyword evidence="1 4" id="KW-0378">Hydrolase</keyword>
<proteinExistence type="predicted"/>
<dbReference type="PANTHER" id="PTHR14226:SF29">
    <property type="entry name" value="NEUROPATHY TARGET ESTERASE SWS"/>
    <property type="match status" value="1"/>
</dbReference>
<dbReference type="InterPro" id="IPR002641">
    <property type="entry name" value="PNPLA_dom"/>
</dbReference>
<dbReference type="PROSITE" id="PS51635">
    <property type="entry name" value="PNPLA"/>
    <property type="match status" value="1"/>
</dbReference>
<dbReference type="InterPro" id="IPR050301">
    <property type="entry name" value="NTE"/>
</dbReference>
<reference evidence="6 7" key="1">
    <citation type="submission" date="2024-07" db="EMBL/GenBank/DDBJ databases">
        <title>The genome sequence of type strain Sediminicola arcticus GDMCC 1.2805.</title>
        <authorList>
            <person name="Liu Y."/>
        </authorList>
    </citation>
    <scope>NUCLEOTIDE SEQUENCE [LARGE SCALE GENOMIC DNA]</scope>
    <source>
        <strain evidence="6 7">GDMCC 1.2805</strain>
    </source>
</reference>
<evidence type="ECO:0000313" key="7">
    <source>
        <dbReference type="Proteomes" id="UP001549799"/>
    </source>
</evidence>
<feature type="active site" description="Proton acceptor" evidence="4">
    <location>
        <position position="150"/>
    </location>
</feature>
<dbReference type="InterPro" id="IPR016035">
    <property type="entry name" value="Acyl_Trfase/lysoPLipase"/>
</dbReference>
<accession>A0ABV2SUP6</accession>
<dbReference type="PANTHER" id="PTHR14226">
    <property type="entry name" value="NEUROPATHY TARGET ESTERASE/SWISS CHEESE D.MELANOGASTER"/>
    <property type="match status" value="1"/>
</dbReference>
<feature type="domain" description="PNPLA" evidence="5">
    <location>
        <begin position="5"/>
        <end position="163"/>
    </location>
</feature>